<organism evidence="2 3">
    <name type="scientific">Colletotrichum godetiae</name>
    <dbReference type="NCBI Taxonomy" id="1209918"/>
    <lineage>
        <taxon>Eukaryota</taxon>
        <taxon>Fungi</taxon>
        <taxon>Dikarya</taxon>
        <taxon>Ascomycota</taxon>
        <taxon>Pezizomycotina</taxon>
        <taxon>Sordariomycetes</taxon>
        <taxon>Hypocreomycetidae</taxon>
        <taxon>Glomerellales</taxon>
        <taxon>Glomerellaceae</taxon>
        <taxon>Colletotrichum</taxon>
        <taxon>Colletotrichum acutatum species complex</taxon>
    </lineage>
</organism>
<dbReference type="EMBL" id="JAHMHR010000004">
    <property type="protein sequence ID" value="KAK1691386.1"/>
    <property type="molecule type" value="Genomic_DNA"/>
</dbReference>
<evidence type="ECO:0000313" key="2">
    <source>
        <dbReference type="EMBL" id="KAK1691386.1"/>
    </source>
</evidence>
<dbReference type="GeneID" id="85450880"/>
<keyword evidence="3" id="KW-1185">Reference proteome</keyword>
<dbReference type="Proteomes" id="UP001224890">
    <property type="component" value="Unassembled WGS sequence"/>
</dbReference>
<feature type="signal peptide" evidence="1">
    <location>
        <begin position="1"/>
        <end position="19"/>
    </location>
</feature>
<reference evidence="2" key="1">
    <citation type="submission" date="2021-06" db="EMBL/GenBank/DDBJ databases">
        <title>Comparative genomics, transcriptomics and evolutionary studies reveal genomic signatures of adaptation to plant cell wall in hemibiotrophic fungi.</title>
        <authorList>
            <consortium name="DOE Joint Genome Institute"/>
            <person name="Baroncelli R."/>
            <person name="Diaz J.F."/>
            <person name="Benocci T."/>
            <person name="Peng M."/>
            <person name="Battaglia E."/>
            <person name="Haridas S."/>
            <person name="Andreopoulos W."/>
            <person name="Labutti K."/>
            <person name="Pangilinan J."/>
            <person name="Floch G.L."/>
            <person name="Makela M.R."/>
            <person name="Henrissat B."/>
            <person name="Grigoriev I.V."/>
            <person name="Crouch J.A."/>
            <person name="De Vries R.P."/>
            <person name="Sukno S.A."/>
            <person name="Thon M.R."/>
        </authorList>
    </citation>
    <scope>NUCLEOTIDE SEQUENCE</scope>
    <source>
        <strain evidence="2">CBS 193.32</strain>
    </source>
</reference>
<gene>
    <name evidence="2" type="ORF">BDP55DRAFT_263366</name>
</gene>
<comment type="caution">
    <text evidence="2">The sequence shown here is derived from an EMBL/GenBank/DDBJ whole genome shotgun (WGS) entry which is preliminary data.</text>
</comment>
<evidence type="ECO:0000256" key="1">
    <source>
        <dbReference type="SAM" id="SignalP"/>
    </source>
</evidence>
<evidence type="ECO:0000313" key="3">
    <source>
        <dbReference type="Proteomes" id="UP001224890"/>
    </source>
</evidence>
<protein>
    <recommendedName>
        <fullName evidence="4">Secreted protein</fullName>
    </recommendedName>
</protein>
<dbReference type="AlphaFoldDB" id="A0AAJ0AVZ1"/>
<sequence length="121" mass="12929">MAVSLFLSLSPYLPTPVLTQELDIVRACVRACVCVCVLVGASRGARSGVELGVGKVSDCPWEAAVRYVDVRVEVARPNCFMPQTRLCSGVAGISHVFVLYQTQTNGGGSREVRSIIALENS</sequence>
<evidence type="ECO:0008006" key="4">
    <source>
        <dbReference type="Google" id="ProtNLM"/>
    </source>
</evidence>
<dbReference type="RefSeq" id="XP_060435081.1">
    <property type="nucleotide sequence ID" value="XM_060566354.1"/>
</dbReference>
<feature type="chain" id="PRO_5042535561" description="Secreted protein" evidence="1">
    <location>
        <begin position="20"/>
        <end position="121"/>
    </location>
</feature>
<proteinExistence type="predicted"/>
<accession>A0AAJ0AVZ1</accession>
<keyword evidence="1" id="KW-0732">Signal</keyword>
<name>A0AAJ0AVZ1_9PEZI</name>